<reference evidence="4" key="1">
    <citation type="journal article" date="2023" name="Mol. Phylogenet. Evol.">
        <title>Genome-scale phylogeny and comparative genomics of the fungal order Sordariales.</title>
        <authorList>
            <person name="Hensen N."/>
            <person name="Bonometti L."/>
            <person name="Westerberg I."/>
            <person name="Brannstrom I.O."/>
            <person name="Guillou S."/>
            <person name="Cros-Aarteil S."/>
            <person name="Calhoun S."/>
            <person name="Haridas S."/>
            <person name="Kuo A."/>
            <person name="Mondo S."/>
            <person name="Pangilinan J."/>
            <person name="Riley R."/>
            <person name="LaButti K."/>
            <person name="Andreopoulos B."/>
            <person name="Lipzen A."/>
            <person name="Chen C."/>
            <person name="Yan M."/>
            <person name="Daum C."/>
            <person name="Ng V."/>
            <person name="Clum A."/>
            <person name="Steindorff A."/>
            <person name="Ohm R.A."/>
            <person name="Martin F."/>
            <person name="Silar P."/>
            <person name="Natvig D.O."/>
            <person name="Lalanne C."/>
            <person name="Gautier V."/>
            <person name="Ament-Velasquez S.L."/>
            <person name="Kruys A."/>
            <person name="Hutchinson M.I."/>
            <person name="Powell A.J."/>
            <person name="Barry K."/>
            <person name="Miller A.N."/>
            <person name="Grigoriev I.V."/>
            <person name="Debuchy R."/>
            <person name="Gladieux P."/>
            <person name="Hiltunen Thoren M."/>
            <person name="Johannesson H."/>
        </authorList>
    </citation>
    <scope>NUCLEOTIDE SEQUENCE</scope>
    <source>
        <strain evidence="4">CBS 532.94</strain>
    </source>
</reference>
<keyword evidence="2" id="KW-0812">Transmembrane</keyword>
<dbReference type="EMBL" id="MU860137">
    <property type="protein sequence ID" value="KAK4237455.1"/>
    <property type="molecule type" value="Genomic_DNA"/>
</dbReference>
<dbReference type="Pfam" id="PF05345">
    <property type="entry name" value="He_PIG"/>
    <property type="match status" value="3"/>
</dbReference>
<keyword evidence="2" id="KW-1133">Transmembrane helix</keyword>
<dbReference type="AlphaFoldDB" id="A0AAN7HDG5"/>
<comment type="caution">
    <text evidence="4">The sequence shown here is derived from an EMBL/GenBank/DDBJ whole genome shotgun (WGS) entry which is preliminary data.</text>
</comment>
<feature type="compositionally biased region" description="Low complexity" evidence="1">
    <location>
        <begin position="367"/>
        <end position="380"/>
    </location>
</feature>
<proteinExistence type="predicted"/>
<feature type="transmembrane region" description="Helical" evidence="2">
    <location>
        <begin position="400"/>
        <end position="423"/>
    </location>
</feature>
<evidence type="ECO:0000256" key="2">
    <source>
        <dbReference type="SAM" id="Phobius"/>
    </source>
</evidence>
<feature type="domain" description="Dystroglycan-type cadherin-like" evidence="3">
    <location>
        <begin position="135"/>
        <end position="237"/>
    </location>
</feature>
<accession>A0AAN7HDG5</accession>
<feature type="region of interest" description="Disordered" evidence="1">
    <location>
        <begin position="626"/>
        <end position="679"/>
    </location>
</feature>
<dbReference type="InterPro" id="IPR013783">
    <property type="entry name" value="Ig-like_fold"/>
</dbReference>
<organism evidence="4 5">
    <name type="scientific">Achaetomium macrosporum</name>
    <dbReference type="NCBI Taxonomy" id="79813"/>
    <lineage>
        <taxon>Eukaryota</taxon>
        <taxon>Fungi</taxon>
        <taxon>Dikarya</taxon>
        <taxon>Ascomycota</taxon>
        <taxon>Pezizomycotina</taxon>
        <taxon>Sordariomycetes</taxon>
        <taxon>Sordariomycetidae</taxon>
        <taxon>Sordariales</taxon>
        <taxon>Chaetomiaceae</taxon>
        <taxon>Achaetomium</taxon>
    </lineage>
</organism>
<dbReference type="SUPFAM" id="SSF49313">
    <property type="entry name" value="Cadherin-like"/>
    <property type="match status" value="3"/>
</dbReference>
<feature type="compositionally biased region" description="Polar residues" evidence="1">
    <location>
        <begin position="663"/>
        <end position="672"/>
    </location>
</feature>
<evidence type="ECO:0000313" key="5">
    <source>
        <dbReference type="Proteomes" id="UP001303760"/>
    </source>
</evidence>
<dbReference type="InterPro" id="IPR015919">
    <property type="entry name" value="Cadherin-like_sf"/>
</dbReference>
<dbReference type="InterPro" id="IPR006644">
    <property type="entry name" value="Cadg"/>
</dbReference>
<evidence type="ECO:0000259" key="3">
    <source>
        <dbReference type="SMART" id="SM00736"/>
    </source>
</evidence>
<evidence type="ECO:0000313" key="4">
    <source>
        <dbReference type="EMBL" id="KAK4237455.1"/>
    </source>
</evidence>
<feature type="compositionally biased region" description="Polar residues" evidence="1">
    <location>
        <begin position="571"/>
        <end position="582"/>
    </location>
</feature>
<gene>
    <name evidence="4" type="ORF">C8A03DRAFT_44668</name>
</gene>
<dbReference type="GO" id="GO:0005509">
    <property type="term" value="F:calcium ion binding"/>
    <property type="evidence" value="ECO:0007669"/>
    <property type="project" value="InterPro"/>
</dbReference>
<evidence type="ECO:0000256" key="1">
    <source>
        <dbReference type="SAM" id="MobiDB-lite"/>
    </source>
</evidence>
<dbReference type="Proteomes" id="UP001303760">
    <property type="component" value="Unassembled WGS sequence"/>
</dbReference>
<keyword evidence="2" id="KW-0472">Membrane</keyword>
<feature type="region of interest" description="Disordered" evidence="1">
    <location>
        <begin position="362"/>
        <end position="392"/>
    </location>
</feature>
<sequence length="808" mass="84785">MTRQSTASSGSRETAFAATTAPPVVAWTVFLLLAAFSAAAPTISIGSPITYSLSNPPNWLSIDSNSRRLFGTPGEEDVAPGRVVDVPLDLVTTDNSRSTTLTATLVVSRSQGPKVGVPLDKQVPGFGTFSSPSAILSSPSQAFSFRLSPDTFSNTPGAPISYYATMADNTPLPAWVSFDPGSLSFTGRTPPSESLVQPPQHFAFRLVASDVPGSTVKVDGQPATAQTAVIASAPNLPSWLSIDKDTWHITGIPPDIAESTNFTVTIRDTYSDVLNLTVAVKATDDKAGLFMGSLSSPEDTDVSVEIDSSQSWIQFNPGTSTLFGDAPEGLRDSAVDVMIRAQSKSSKESVALSFSILIRAASDGKGSTPTSGPTTAGTHATDGHRSSGGDGSGNERFNPVLLAVLLPLLVLLSLATCALFWYFRRRKDNRKPALSTRDVSGPISGTFVARSADPGASRSLPDFTKRFGKSFSADDVWGIEKNDYFESRSTFMARPDVPQRFGAVRLLPPSGKVTKTPVTSSVTSGTLRPGTRGKVSSSLSSVTEASFGEIADSRGLESAGSDINVPRLPQTPGSAHTRTPSSAELVGTPRVGSSLKAPDTGDEPPRPESRFSYHPATAVGIIAKRQVSKLPSPGQPSGTPRLKNGNGASGLDLPSLPLPQSGLAATNLTTPGPSMPGGKENLAADRPNPYDGLVMPNPFGSSRTWSTLPTTDEWVDETVESLALSRSTTQQQQNWTALQGSPVINGRDATAPERLPELASSIRLPQVQTGLGESLVAVPIPAPLRPRTAIAESKGAEIPELLGLARKS</sequence>
<feature type="region of interest" description="Disordered" evidence="1">
    <location>
        <begin position="553"/>
        <end position="613"/>
    </location>
</feature>
<feature type="region of interest" description="Disordered" evidence="1">
    <location>
        <begin position="512"/>
        <end position="541"/>
    </location>
</feature>
<dbReference type="Gene3D" id="2.60.40.10">
    <property type="entry name" value="Immunoglobulins"/>
    <property type="match status" value="3"/>
</dbReference>
<feature type="compositionally biased region" description="Low complexity" evidence="1">
    <location>
        <begin position="512"/>
        <end position="526"/>
    </location>
</feature>
<reference evidence="4" key="2">
    <citation type="submission" date="2023-05" db="EMBL/GenBank/DDBJ databases">
        <authorList>
            <consortium name="Lawrence Berkeley National Laboratory"/>
            <person name="Steindorff A."/>
            <person name="Hensen N."/>
            <person name="Bonometti L."/>
            <person name="Westerberg I."/>
            <person name="Brannstrom I.O."/>
            <person name="Guillou S."/>
            <person name="Cros-Aarteil S."/>
            <person name="Calhoun S."/>
            <person name="Haridas S."/>
            <person name="Kuo A."/>
            <person name="Mondo S."/>
            <person name="Pangilinan J."/>
            <person name="Riley R."/>
            <person name="Labutti K."/>
            <person name="Andreopoulos B."/>
            <person name="Lipzen A."/>
            <person name="Chen C."/>
            <person name="Yanf M."/>
            <person name="Daum C."/>
            <person name="Ng V."/>
            <person name="Clum A."/>
            <person name="Ohm R."/>
            <person name="Martin F."/>
            <person name="Silar P."/>
            <person name="Natvig D."/>
            <person name="Lalanne C."/>
            <person name="Gautier V."/>
            <person name="Ament-Velasquez S.L."/>
            <person name="Kruys A."/>
            <person name="Hutchinson M.I."/>
            <person name="Powell A.J."/>
            <person name="Barry K."/>
            <person name="Miller A.N."/>
            <person name="Grigoriev I.V."/>
            <person name="Debuchy R."/>
            <person name="Gladieux P."/>
            <person name="Thoren M.H."/>
            <person name="Johannesson H."/>
        </authorList>
    </citation>
    <scope>NUCLEOTIDE SEQUENCE</scope>
    <source>
        <strain evidence="4">CBS 532.94</strain>
    </source>
</reference>
<name>A0AAN7HDG5_9PEZI</name>
<protein>
    <recommendedName>
        <fullName evidence="3">Dystroglycan-type cadherin-like domain-containing protein</fullName>
    </recommendedName>
</protein>
<dbReference type="GO" id="GO:0016020">
    <property type="term" value="C:membrane"/>
    <property type="evidence" value="ECO:0007669"/>
    <property type="project" value="InterPro"/>
</dbReference>
<keyword evidence="5" id="KW-1185">Reference proteome</keyword>
<dbReference type="SMART" id="SM00736">
    <property type="entry name" value="CADG"/>
    <property type="match status" value="1"/>
</dbReference>